<evidence type="ECO:0000259" key="1">
    <source>
        <dbReference type="Pfam" id="PF07728"/>
    </source>
</evidence>
<proteinExistence type="predicted"/>
<organism evidence="2 3">
    <name type="scientific">Alteromonas macleodii (strain English Channel 673)</name>
    <dbReference type="NCBI Taxonomy" id="1004788"/>
    <lineage>
        <taxon>Bacteria</taxon>
        <taxon>Pseudomonadati</taxon>
        <taxon>Pseudomonadota</taxon>
        <taxon>Gammaproteobacteria</taxon>
        <taxon>Alteromonadales</taxon>
        <taxon>Alteromonadaceae</taxon>
        <taxon>Alteromonas/Salinimonas group</taxon>
        <taxon>Alteromonas</taxon>
    </lineage>
</organism>
<evidence type="ECO:0000313" key="2">
    <source>
        <dbReference type="EMBL" id="AFT75796.1"/>
    </source>
</evidence>
<dbReference type="Gene3D" id="3.40.50.300">
    <property type="entry name" value="P-loop containing nucleotide triphosphate hydrolases"/>
    <property type="match status" value="1"/>
</dbReference>
<name>A0AB33A2C2_ALTME</name>
<protein>
    <submittedName>
        <fullName evidence="2">ATPase</fullName>
    </submittedName>
</protein>
<gene>
    <name evidence="2" type="ordered locus">AMEC673_15570</name>
</gene>
<reference evidence="3" key="1">
    <citation type="journal article" date="2012" name="Sci. Rep.">
        <title>Genomes of surface isolates of Alteromonas macleodii: the life of a widespread marine opportunistic copiotroph.</title>
        <authorList>
            <person name="Lopez-Perez M."/>
            <person name="Gonzaga A."/>
            <person name="Martin-Cuadrado A.B."/>
            <person name="Onyshchenko O."/>
            <person name="Ghavidel A."/>
            <person name="Ghai R."/>
            <person name="Rodriguez-Valera F."/>
        </authorList>
    </citation>
    <scope>NUCLEOTIDE SEQUENCE [LARGE SCALE GENOMIC DNA]</scope>
    <source>
        <strain evidence="3">English Channel 673</strain>
    </source>
</reference>
<dbReference type="KEGG" id="amg:AMEC673_15570"/>
<dbReference type="SUPFAM" id="SSF52540">
    <property type="entry name" value="P-loop containing nucleoside triphosphate hydrolases"/>
    <property type="match status" value="1"/>
</dbReference>
<dbReference type="AlphaFoldDB" id="A0AB33A2C2"/>
<dbReference type="InterPro" id="IPR027417">
    <property type="entry name" value="P-loop_NTPase"/>
</dbReference>
<accession>A0AB33A2C2</accession>
<dbReference type="InterPro" id="IPR052934">
    <property type="entry name" value="Methyl-DNA_Rec/Restrict_Enz"/>
</dbReference>
<dbReference type="GO" id="GO:0016887">
    <property type="term" value="F:ATP hydrolysis activity"/>
    <property type="evidence" value="ECO:0007669"/>
    <property type="project" value="InterPro"/>
</dbReference>
<dbReference type="InterPro" id="IPR011704">
    <property type="entry name" value="ATPase_dyneun-rel_AAA"/>
</dbReference>
<dbReference type="REBASE" id="54431">
    <property type="entry name" value="Ama673McrBCP"/>
</dbReference>
<sequence>MEISLEEQKSLLNQFLERWPVEKINQLTLEEYIDVDNYDTFAYWLEHKTRELGSIRGGDASKFGIYKRKQPPKGNRKHISHGELYSWVSRFGNSEEDAFENVKAKLIDIIRLVGADDLEGIDNIDLGDTLKWKVAFLYQNQGTPALLNIFKLESLRQISNKPKATFPEAYRLLMAERGSKNVIEYGFDVYKQHKAMLLLDDDVDDEKHYQTSKSSAALNTILYGPPGTGKTYSTISKAIEIIEPKFWAKNIKNRAALKQRFDELVKSNRINFVTFHQSFSYEDFVEGIKANTDENGKISYDIEEGIFKQMCDAASSRVVTEESDLSIDVSSRNVWKMSLGNTQGEDAYVYDHCIEHNYIALGYGGTIDFSGADSRKEITKLYRDAGFTIENESYDYNVTSINYFKNHMNVGDLVIVSDGNQKFRAIAEVTSEYYFEENETGHYCQLRKVRWLKVYSPSLPTSELFSKNLSQQTIYSLKPPTLDLIKLQALLTGGEEKGSLAVRSNISGYAVTSISSEIIEFKKPNGSRLPLPMSIINELVDLVKNGKGTIEDIKNKTLFDKVETNLEKYLVNGYSNLLAQLVAYIIDNGLSFGDRVSSDNRVLIIDEINRGNIANIFGELITLIEPSKRAGEPDALSVTLPYTKKPFSVPSNLYLLGTMNTADKSLAQVDIALRRRFEFVEMMPDYEVLKSIPKIQGVDISRLAKAINQRIELLFDREHTIGHSFFLPLITEPTIEKLGEIFELQILPLLEEYFFEDWERVGQVLGDHLKAPSNKAEKDHRFIIEKYSTSEIAELMGSEWEPNGVQAFIRNDYALTNPDAYIACYEPR</sequence>
<dbReference type="Proteomes" id="UP000006296">
    <property type="component" value="Chromosome"/>
</dbReference>
<evidence type="ECO:0000313" key="3">
    <source>
        <dbReference type="Proteomes" id="UP000006296"/>
    </source>
</evidence>
<dbReference type="RefSeq" id="WP_014977326.1">
    <property type="nucleotide sequence ID" value="NC_018678.1"/>
</dbReference>
<dbReference type="EMBL" id="CP003844">
    <property type="protein sequence ID" value="AFT75796.1"/>
    <property type="molecule type" value="Genomic_DNA"/>
</dbReference>
<dbReference type="PANTHER" id="PTHR37291">
    <property type="entry name" value="5-METHYLCYTOSINE-SPECIFIC RESTRICTION ENZYME B"/>
    <property type="match status" value="1"/>
</dbReference>
<feature type="domain" description="ATPase dynein-related AAA" evidence="1">
    <location>
        <begin position="599"/>
        <end position="677"/>
    </location>
</feature>
<dbReference type="PANTHER" id="PTHR37291:SF1">
    <property type="entry name" value="TYPE IV METHYL-DIRECTED RESTRICTION ENZYME ECOKMCRB SUBUNIT"/>
    <property type="match status" value="1"/>
</dbReference>
<dbReference type="Pfam" id="PF07728">
    <property type="entry name" value="AAA_5"/>
    <property type="match status" value="1"/>
</dbReference>
<dbReference type="GO" id="GO:0005524">
    <property type="term" value="F:ATP binding"/>
    <property type="evidence" value="ECO:0007669"/>
    <property type="project" value="InterPro"/>
</dbReference>